<evidence type="ECO:0000313" key="3">
    <source>
        <dbReference type="EMBL" id="QNN52296.1"/>
    </source>
</evidence>
<keyword evidence="4" id="KW-1185">Reference proteome</keyword>
<organism evidence="3 4">
    <name type="scientific">Nocardioides mesophilus</name>
    <dbReference type="NCBI Taxonomy" id="433659"/>
    <lineage>
        <taxon>Bacteria</taxon>
        <taxon>Bacillati</taxon>
        <taxon>Actinomycetota</taxon>
        <taxon>Actinomycetes</taxon>
        <taxon>Propionibacteriales</taxon>
        <taxon>Nocardioidaceae</taxon>
        <taxon>Nocardioides</taxon>
    </lineage>
</organism>
<dbReference type="RefSeq" id="WP_187578138.1">
    <property type="nucleotide sequence ID" value="NZ_CP060713.1"/>
</dbReference>
<evidence type="ECO:0000313" key="4">
    <source>
        <dbReference type="Proteomes" id="UP000515947"/>
    </source>
</evidence>
<keyword evidence="1" id="KW-0812">Transmembrane</keyword>
<feature type="transmembrane region" description="Helical" evidence="1">
    <location>
        <begin position="333"/>
        <end position="358"/>
    </location>
</feature>
<dbReference type="NCBIfam" id="TIGR02123">
    <property type="entry name" value="TRAP_fused"/>
    <property type="match status" value="1"/>
</dbReference>
<accession>A0A7G9R9M1</accession>
<evidence type="ECO:0000256" key="1">
    <source>
        <dbReference type="SAM" id="Phobius"/>
    </source>
</evidence>
<dbReference type="InterPro" id="IPR011853">
    <property type="entry name" value="TRAP_DctM-Dct_fused"/>
</dbReference>
<feature type="transmembrane region" description="Helical" evidence="1">
    <location>
        <begin position="379"/>
        <end position="398"/>
    </location>
</feature>
<feature type="transmembrane region" description="Helical" evidence="1">
    <location>
        <begin position="39"/>
        <end position="56"/>
    </location>
</feature>
<feature type="transmembrane region" description="Helical" evidence="1">
    <location>
        <begin position="212"/>
        <end position="234"/>
    </location>
</feature>
<feature type="transmembrane region" description="Helical" evidence="1">
    <location>
        <begin position="628"/>
        <end position="651"/>
    </location>
</feature>
<name>A0A7G9R9M1_9ACTN</name>
<dbReference type="Proteomes" id="UP000515947">
    <property type="component" value="Chromosome"/>
</dbReference>
<feature type="transmembrane region" description="Helical" evidence="1">
    <location>
        <begin position="671"/>
        <end position="693"/>
    </location>
</feature>
<feature type="transmembrane region" description="Helical" evidence="1">
    <location>
        <begin position="102"/>
        <end position="120"/>
    </location>
</feature>
<dbReference type="PANTHER" id="PTHR43849:SF2">
    <property type="entry name" value="BLL3936 PROTEIN"/>
    <property type="match status" value="1"/>
</dbReference>
<dbReference type="Pfam" id="PF06808">
    <property type="entry name" value="DctM"/>
    <property type="match status" value="1"/>
</dbReference>
<keyword evidence="1" id="KW-0472">Membrane</keyword>
<dbReference type="EMBL" id="CP060713">
    <property type="protein sequence ID" value="QNN52296.1"/>
    <property type="molecule type" value="Genomic_DNA"/>
</dbReference>
<proteinExistence type="predicted"/>
<feature type="transmembrane region" description="Helical" evidence="1">
    <location>
        <begin position="404"/>
        <end position="424"/>
    </location>
</feature>
<protein>
    <submittedName>
        <fullName evidence="3">TRAP transporter fused permease subunit</fullName>
    </submittedName>
</protein>
<feature type="transmembrane region" description="Helical" evidence="1">
    <location>
        <begin position="468"/>
        <end position="489"/>
    </location>
</feature>
<dbReference type="KEGG" id="nmes:H9L09_17690"/>
<feature type="transmembrane region" description="Helical" evidence="1">
    <location>
        <begin position="301"/>
        <end position="327"/>
    </location>
</feature>
<keyword evidence="1" id="KW-1133">Transmembrane helix</keyword>
<reference evidence="3 4" key="1">
    <citation type="submission" date="2020-08" db="EMBL/GenBank/DDBJ databases">
        <title>Genome sequence of Nocardioides mesophilus KACC 16243T.</title>
        <authorList>
            <person name="Hyun D.-W."/>
            <person name="Bae J.-W."/>
        </authorList>
    </citation>
    <scope>NUCLEOTIDE SEQUENCE [LARGE SCALE GENOMIC DNA]</scope>
    <source>
        <strain evidence="3 4">KACC 16243</strain>
    </source>
</reference>
<feature type="transmembrane region" description="Helical" evidence="1">
    <location>
        <begin position="62"/>
        <end position="82"/>
    </location>
</feature>
<feature type="transmembrane region" description="Helical" evidence="1">
    <location>
        <begin position="168"/>
        <end position="192"/>
    </location>
</feature>
<sequence length="707" mass="74373">MPPSTALRDPSSRIDVDDLAAEYDEERPSRRLSPRVDRIVGLWCFLVAIFVLRQVFQPLDQGSQYYLTWFLGLTLPLVFICYRARARSREAVAGAGADDPNVLDWVLAAVALLVALYPVLPLPALAQGGGGYQTFLDRQGSLLLLDVVAGTILLVLVLEAARRTTGMVLPLVCVLFFAYAYYGGYLPVTWSISHMGLNLEQIINGLYNEASGFFGVPLDVAATYIVLFTIYGAVLDRMGAGRFFVEFSFSLFRRSGTAPGRTVATSGFLLGTVSGSGTATAVTLGSFAWPILKRAGYPKEAAGGMLAASGIGAILSPPTLGAAAFIIAEYLGVSYISVLLWAVVPTLLYYLGIFLAVEIDARRFGARRVDLAIGSPLRLLARSGYHFISLGVIVFFLAIDVPPFRAVVYATGVAALFGLLEAVLSRRPVVSGFDDPDYELERMELGDSVRAFGVRLYEALSSGIRSGLPVIAVCAAAGVITSTIAKTGLGQILSDLLVSAAAALAPNPTALIILSALFSAIAILILGLAVPVTASFILSWVIIGPALIQLGAAAPEVAMFIFYYAVLSEVSPPTALAAVASAAITGGKVIPTMMQACKYTLPAFLAPMAFVVSDNGPLLLSRGPLLEVIGAALVCGLAVAALAVVTTGWMFGPTGLLERVLCVPAALLLLYLEPVAMIAGAVLLALAVGIHLAHRKRTGGRPVAAPA</sequence>
<dbReference type="AlphaFoldDB" id="A0A7G9R9M1"/>
<dbReference type="PANTHER" id="PTHR43849">
    <property type="entry name" value="BLL3936 PROTEIN"/>
    <property type="match status" value="1"/>
</dbReference>
<evidence type="ECO:0000259" key="2">
    <source>
        <dbReference type="Pfam" id="PF06808"/>
    </source>
</evidence>
<feature type="domain" description="TRAP C4-dicarboxylate transport system permease DctM subunit" evidence="2">
    <location>
        <begin position="153"/>
        <end position="606"/>
    </location>
</feature>
<dbReference type="InterPro" id="IPR010656">
    <property type="entry name" value="DctM"/>
</dbReference>
<gene>
    <name evidence="3" type="ORF">H9L09_17690</name>
</gene>
<feature type="transmembrane region" description="Helical" evidence="1">
    <location>
        <begin position="140"/>
        <end position="161"/>
    </location>
</feature>